<keyword evidence="3" id="KW-1185">Reference proteome</keyword>
<keyword evidence="1" id="KW-0472">Membrane</keyword>
<name>A0A545T1V8_9GAMM</name>
<dbReference type="GO" id="GO:0043683">
    <property type="term" value="P:type IV pilus assembly"/>
    <property type="evidence" value="ECO:0007669"/>
    <property type="project" value="InterPro"/>
</dbReference>
<sequence length="163" mass="16777">MTRTDSRVYQFASDGFTLIEVMIVVAIIGIIAAIAVPAYTEQAARGRRAEAKAFMLDLASRQERFFSQYVSYTDVLGDGAGCAGAACGLGLGNAAGHDKSEDGHYSATIVVGPAGCAPGGTSCRTYTITATAETTDAKCATLTLTSAGVRGSTGSGTVDDCWR</sequence>
<protein>
    <submittedName>
        <fullName evidence="2">Prepilin-type N-terminal cleavage/methylation domain-containing protein</fullName>
    </submittedName>
</protein>
<dbReference type="Gene3D" id="3.30.700.10">
    <property type="entry name" value="Glycoprotein, Type 4 Pilin"/>
    <property type="match status" value="1"/>
</dbReference>
<gene>
    <name evidence="2" type="ORF">FKG94_20155</name>
</gene>
<dbReference type="EMBL" id="VHSG01000022">
    <property type="protein sequence ID" value="TQV71200.1"/>
    <property type="molecule type" value="Genomic_DNA"/>
</dbReference>
<dbReference type="InterPro" id="IPR031982">
    <property type="entry name" value="PilE-like"/>
</dbReference>
<dbReference type="Pfam" id="PF07963">
    <property type="entry name" value="N_methyl"/>
    <property type="match status" value="1"/>
</dbReference>
<keyword evidence="1" id="KW-0812">Transmembrane</keyword>
<dbReference type="InterPro" id="IPR045584">
    <property type="entry name" value="Pilin-like"/>
</dbReference>
<dbReference type="OrthoDB" id="5296638at2"/>
<dbReference type="Proteomes" id="UP000319732">
    <property type="component" value="Unassembled WGS sequence"/>
</dbReference>
<keyword evidence="1" id="KW-1133">Transmembrane helix</keyword>
<dbReference type="RefSeq" id="WP_142928742.1">
    <property type="nucleotide sequence ID" value="NZ_ML660100.1"/>
</dbReference>
<dbReference type="Pfam" id="PF16732">
    <property type="entry name" value="ComP_DUS"/>
    <property type="match status" value="1"/>
</dbReference>
<dbReference type="InterPro" id="IPR012902">
    <property type="entry name" value="N_methyl_site"/>
</dbReference>
<evidence type="ECO:0000313" key="3">
    <source>
        <dbReference type="Proteomes" id="UP000319732"/>
    </source>
</evidence>
<reference evidence="2 3" key="1">
    <citation type="submission" date="2019-06" db="EMBL/GenBank/DDBJ databases">
        <title>Whole genome sequence for Cellvibrionaceae sp. R142.</title>
        <authorList>
            <person name="Wang G."/>
        </authorList>
    </citation>
    <scope>NUCLEOTIDE SEQUENCE [LARGE SCALE GENOMIC DNA]</scope>
    <source>
        <strain evidence="2 3">R142</strain>
    </source>
</reference>
<accession>A0A545T1V8</accession>
<evidence type="ECO:0000256" key="1">
    <source>
        <dbReference type="SAM" id="Phobius"/>
    </source>
</evidence>
<evidence type="ECO:0000313" key="2">
    <source>
        <dbReference type="EMBL" id="TQV71200.1"/>
    </source>
</evidence>
<dbReference type="NCBIfam" id="TIGR02532">
    <property type="entry name" value="IV_pilin_GFxxxE"/>
    <property type="match status" value="1"/>
</dbReference>
<feature type="transmembrane region" description="Helical" evidence="1">
    <location>
        <begin position="16"/>
        <end position="39"/>
    </location>
</feature>
<dbReference type="SUPFAM" id="SSF54523">
    <property type="entry name" value="Pili subunits"/>
    <property type="match status" value="1"/>
</dbReference>
<comment type="caution">
    <text evidence="2">The sequence shown here is derived from an EMBL/GenBank/DDBJ whole genome shotgun (WGS) entry which is preliminary data.</text>
</comment>
<organism evidence="2 3">
    <name type="scientific">Exilibacterium tricleocarpae</name>
    <dbReference type="NCBI Taxonomy" id="2591008"/>
    <lineage>
        <taxon>Bacteria</taxon>
        <taxon>Pseudomonadati</taxon>
        <taxon>Pseudomonadota</taxon>
        <taxon>Gammaproteobacteria</taxon>
        <taxon>Cellvibrionales</taxon>
        <taxon>Cellvibrionaceae</taxon>
        <taxon>Exilibacterium</taxon>
    </lineage>
</organism>
<proteinExistence type="predicted"/>
<dbReference type="AlphaFoldDB" id="A0A545T1V8"/>